<dbReference type="EMBL" id="CP157802">
    <property type="protein sequence ID" value="XBQ20485.1"/>
    <property type="molecule type" value="Genomic_DNA"/>
</dbReference>
<name>A0AAU7MQ65_9GAMM</name>
<reference evidence="2" key="1">
    <citation type="submission" date="2024-05" db="EMBL/GenBank/DDBJ databases">
        <title>Draft Genome Sequences of Flagellimonas sp. MMG031 and Marinobacter sp. MMG032 Isolated from the dinoflagellate Symbiodinium pilosum.</title>
        <authorList>
            <person name="Shikuma N.J."/>
            <person name="Farrell M.V."/>
        </authorList>
    </citation>
    <scope>NUCLEOTIDE SEQUENCE</scope>
    <source>
        <strain evidence="2">MMG032</strain>
    </source>
</reference>
<protein>
    <submittedName>
        <fullName evidence="2">Uncharacterized protein</fullName>
    </submittedName>
</protein>
<feature type="compositionally biased region" description="Basic residues" evidence="1">
    <location>
        <begin position="286"/>
        <end position="297"/>
    </location>
</feature>
<evidence type="ECO:0000313" key="2">
    <source>
        <dbReference type="EMBL" id="XBQ20485.1"/>
    </source>
</evidence>
<proteinExistence type="predicted"/>
<feature type="compositionally biased region" description="Polar residues" evidence="1">
    <location>
        <begin position="271"/>
        <end position="281"/>
    </location>
</feature>
<dbReference type="AlphaFoldDB" id="A0AAU7MQ65"/>
<accession>A0AAU7MQ65</accession>
<dbReference type="RefSeq" id="WP_349343610.1">
    <property type="nucleotide sequence ID" value="NZ_CP157802.1"/>
</dbReference>
<dbReference type="KEGG" id="mamm:ABNF92_04840"/>
<gene>
    <name evidence="2" type="ORF">ABNF92_04840</name>
</gene>
<organism evidence="2">
    <name type="scientific">Marinobacter sp. MMG032</name>
    <dbReference type="NCBI Taxonomy" id="3158548"/>
    <lineage>
        <taxon>Bacteria</taxon>
        <taxon>Pseudomonadati</taxon>
        <taxon>Pseudomonadota</taxon>
        <taxon>Gammaproteobacteria</taxon>
        <taxon>Pseudomonadales</taxon>
        <taxon>Marinobacteraceae</taxon>
        <taxon>Marinobacter</taxon>
    </lineage>
</organism>
<evidence type="ECO:0000256" key="1">
    <source>
        <dbReference type="SAM" id="MobiDB-lite"/>
    </source>
</evidence>
<sequence>MDPEAFEKMLESLGPEEIDRRNQIQHELNVQEYERFKDSYSRGECYLCGKPFKTISKEKPCLHWLLRRCKFKAKDFPKLYREFDYHQMESYLRWIANEERFQGNINDLKDERSEKKVFQTTIQWKNIKWTFECSESDYQGHEGTKSDFPHFHFQMRIEERPFLKFNSHHIPFSERDLFNLDLVREKPDIVHHDFGPGGSGMQEAVEIEPQDIVENTTLCEDEAEATYHIQTMIKADKEPISGDAIAAMAEESRKTGKPMASLVQKYLGESVQGSTVVSPSESVPKIAKRTARKRNNQ</sequence>
<feature type="region of interest" description="Disordered" evidence="1">
    <location>
        <begin position="271"/>
        <end position="297"/>
    </location>
</feature>